<protein>
    <submittedName>
        <fullName evidence="3">IS3 family transposase</fullName>
    </submittedName>
</protein>
<dbReference type="Pfam" id="PF01527">
    <property type="entry name" value="HTH_Tnp_1"/>
    <property type="match status" value="1"/>
</dbReference>
<evidence type="ECO:0000313" key="3">
    <source>
        <dbReference type="EMBL" id="HJH24186.1"/>
    </source>
</evidence>
<dbReference type="GO" id="GO:0015074">
    <property type="term" value="P:DNA integration"/>
    <property type="evidence" value="ECO:0007669"/>
    <property type="project" value="InterPro"/>
</dbReference>
<gene>
    <name evidence="3" type="ORF">K8U84_06510</name>
</gene>
<reference evidence="3" key="1">
    <citation type="journal article" date="2021" name="PeerJ">
        <title>Extensive microbial diversity within the chicken gut microbiome revealed by metagenomics and culture.</title>
        <authorList>
            <person name="Gilroy R."/>
            <person name="Ravi A."/>
            <person name="Getino M."/>
            <person name="Pursley I."/>
            <person name="Horton D.L."/>
            <person name="Alikhan N.F."/>
            <person name="Baker D."/>
            <person name="Gharbi K."/>
            <person name="Hall N."/>
            <person name="Watson M."/>
            <person name="Adriaenssens E.M."/>
            <person name="Foster-Nyarko E."/>
            <person name="Jarju S."/>
            <person name="Secka A."/>
            <person name="Antonio M."/>
            <person name="Oren A."/>
            <person name="Chaudhuri R.R."/>
            <person name="La Ragione R."/>
            <person name="Hildebrand F."/>
            <person name="Pallen M.J."/>
        </authorList>
    </citation>
    <scope>NUCLEOTIDE SEQUENCE</scope>
    <source>
        <strain evidence="3">CHK175-13533</strain>
    </source>
</reference>
<dbReference type="Proteomes" id="UP000700248">
    <property type="component" value="Unassembled WGS sequence"/>
</dbReference>
<dbReference type="Pfam" id="PF00665">
    <property type="entry name" value="rve"/>
    <property type="match status" value="1"/>
</dbReference>
<proteinExistence type="predicted"/>
<dbReference type="GO" id="GO:0043565">
    <property type="term" value="F:sequence-specific DNA binding"/>
    <property type="evidence" value="ECO:0007669"/>
    <property type="project" value="InterPro"/>
</dbReference>
<dbReference type="SUPFAM" id="SSF53098">
    <property type="entry name" value="Ribonuclease H-like"/>
    <property type="match status" value="1"/>
</dbReference>
<name>A0A9D3AAZ3_9BURK</name>
<dbReference type="SUPFAM" id="SSF48295">
    <property type="entry name" value="TrpR-like"/>
    <property type="match status" value="1"/>
</dbReference>
<organism evidence="3 4">
    <name type="scientific">Paenalcaligenes hominis</name>
    <dbReference type="NCBI Taxonomy" id="643674"/>
    <lineage>
        <taxon>Bacteria</taxon>
        <taxon>Pseudomonadati</taxon>
        <taxon>Pseudomonadota</taxon>
        <taxon>Betaproteobacteria</taxon>
        <taxon>Burkholderiales</taxon>
        <taxon>Alcaligenaceae</taxon>
        <taxon>Paenalcaligenes</taxon>
    </lineage>
</organism>
<feature type="domain" description="Integrase catalytic" evidence="2">
    <location>
        <begin position="296"/>
        <end position="458"/>
    </location>
</feature>
<dbReference type="PANTHER" id="PTHR46889">
    <property type="entry name" value="TRANSPOSASE INSF FOR INSERTION SEQUENCE IS3B-RELATED"/>
    <property type="match status" value="1"/>
</dbReference>
<dbReference type="GO" id="GO:0006313">
    <property type="term" value="P:DNA transposition"/>
    <property type="evidence" value="ECO:0007669"/>
    <property type="project" value="InterPro"/>
</dbReference>
<evidence type="ECO:0000256" key="1">
    <source>
        <dbReference type="SAM" id="MobiDB-lite"/>
    </source>
</evidence>
<dbReference type="PANTHER" id="PTHR46889:SF4">
    <property type="entry name" value="TRANSPOSASE INSO FOR INSERTION SEQUENCE ELEMENT IS911B-RELATED"/>
    <property type="match status" value="1"/>
</dbReference>
<dbReference type="PROSITE" id="PS50994">
    <property type="entry name" value="INTEGRASE"/>
    <property type="match status" value="1"/>
</dbReference>
<dbReference type="SUPFAM" id="SSF46689">
    <property type="entry name" value="Homeodomain-like"/>
    <property type="match status" value="1"/>
</dbReference>
<feature type="compositionally biased region" description="Polar residues" evidence="1">
    <location>
        <begin position="119"/>
        <end position="137"/>
    </location>
</feature>
<dbReference type="InterPro" id="IPR012337">
    <property type="entry name" value="RNaseH-like_sf"/>
</dbReference>
<evidence type="ECO:0000313" key="4">
    <source>
        <dbReference type="Proteomes" id="UP000700248"/>
    </source>
</evidence>
<dbReference type="InterPro" id="IPR025948">
    <property type="entry name" value="HTH-like_dom"/>
</dbReference>
<dbReference type="InterPro" id="IPR009057">
    <property type="entry name" value="Homeodomain-like_sf"/>
</dbReference>
<dbReference type="AlphaFoldDB" id="A0A9D3AAZ3"/>
<accession>A0A9D3AAZ3</accession>
<dbReference type="InterPro" id="IPR010921">
    <property type="entry name" value="Trp_repressor/repl_initiator"/>
</dbReference>
<reference evidence="3" key="2">
    <citation type="submission" date="2021-09" db="EMBL/GenBank/DDBJ databases">
        <authorList>
            <person name="Gilroy R."/>
        </authorList>
    </citation>
    <scope>NUCLEOTIDE SEQUENCE</scope>
    <source>
        <strain evidence="3">CHK175-13533</strain>
    </source>
</reference>
<dbReference type="NCBIfam" id="NF033516">
    <property type="entry name" value="transpos_IS3"/>
    <property type="match status" value="1"/>
</dbReference>
<evidence type="ECO:0000259" key="2">
    <source>
        <dbReference type="PROSITE" id="PS50994"/>
    </source>
</evidence>
<feature type="region of interest" description="Disordered" evidence="1">
    <location>
        <begin position="112"/>
        <end position="137"/>
    </location>
</feature>
<dbReference type="EMBL" id="DYTQ01000076">
    <property type="protein sequence ID" value="HJH24186.1"/>
    <property type="molecule type" value="Genomic_DNA"/>
</dbReference>
<dbReference type="Gene3D" id="3.30.420.10">
    <property type="entry name" value="Ribonuclease H-like superfamily/Ribonuclease H"/>
    <property type="match status" value="1"/>
</dbReference>
<dbReference type="RefSeq" id="WP_276830914.1">
    <property type="nucleotide sequence ID" value="NZ_DYTQ01000076.1"/>
</dbReference>
<dbReference type="InterPro" id="IPR050900">
    <property type="entry name" value="Transposase_IS3/IS150/IS904"/>
</dbReference>
<dbReference type="InterPro" id="IPR036388">
    <property type="entry name" value="WH-like_DNA-bd_sf"/>
</dbReference>
<dbReference type="Gene3D" id="1.10.10.10">
    <property type="entry name" value="Winged helix-like DNA-binding domain superfamily/Winged helix DNA-binding domain"/>
    <property type="match status" value="2"/>
</dbReference>
<dbReference type="InterPro" id="IPR036397">
    <property type="entry name" value="RNaseH_sf"/>
</dbReference>
<comment type="caution">
    <text evidence="3">The sequence shown here is derived from an EMBL/GenBank/DDBJ whole genome shotgun (WGS) entry which is preliminary data.</text>
</comment>
<dbReference type="InterPro" id="IPR001584">
    <property type="entry name" value="Integrase_cat-core"/>
</dbReference>
<sequence length="461" mass="53514">MAKYSAELKLQITLEAIQSQTSLISLARKYGVDSAALRYWLQRYQYHGTQAFEKKHSKYSAKFKQQVLAHMEQHQLSLRETVAYFDIRGGSGVVSRWRRLYDLGGLIALESKPKGRPPTMNTSSRKTPSSSTLTPSQELAQLRKENEYLRAENAYPKKARCLTSAKRASAKNGSVTQEKTQIVAELRHAYPLNTLLRIAQLSRSTFYYHLAKQQVIDPLLDLKQRIQTLYHQHKGRYGYRRITAALRQMGESVNHKKVQRLMQTLGIKSVVRLKKYRSYRGHEGRIAPHLLQRQFSAARPNQKWVTDVTEFNVAGEKLYLSPMMDLYNGEIIAYEMSSRPVLRFVAQMVEKAKKRLNGSEKPLIHSDQGWHYQHKVYQHLLREQGLVQSMSRRGNCLDNAAMESFFGTLKSELYHLHKWQSVEQLKKAIHEYIDYYNHERIKLKLKGLSPVQYRIQSLSAQ</sequence>
<dbReference type="InterPro" id="IPR002514">
    <property type="entry name" value="Transposase_8"/>
</dbReference>
<dbReference type="GO" id="GO:0004803">
    <property type="term" value="F:transposase activity"/>
    <property type="evidence" value="ECO:0007669"/>
    <property type="project" value="InterPro"/>
</dbReference>
<dbReference type="Pfam" id="PF13276">
    <property type="entry name" value="HTH_21"/>
    <property type="match status" value="1"/>
</dbReference>
<dbReference type="Pfam" id="PF13333">
    <property type="entry name" value="rve_2"/>
    <property type="match status" value="1"/>
</dbReference>
<dbReference type="InterPro" id="IPR048020">
    <property type="entry name" value="Transpos_IS3"/>
</dbReference>